<evidence type="ECO:0000256" key="1">
    <source>
        <dbReference type="SAM" id="MobiDB-lite"/>
    </source>
</evidence>
<feature type="region of interest" description="Disordered" evidence="1">
    <location>
        <begin position="1"/>
        <end position="35"/>
    </location>
</feature>
<gene>
    <name evidence="2" type="ordered locus">PP_0019</name>
</gene>
<evidence type="ECO:0000313" key="2">
    <source>
        <dbReference type="EMBL" id="AAN65653.1"/>
    </source>
</evidence>
<keyword evidence="3" id="KW-1185">Reference proteome</keyword>
<reference evidence="2 3" key="1">
    <citation type="journal article" date="2002" name="Environ. Microbiol.">
        <title>Complete genome sequence and comparative analysis of the metabolically versatile Pseudomonas putida KT2440.</title>
        <authorList>
            <person name="Nelson K.E."/>
            <person name="Weinel C."/>
            <person name="Paulsen I.T."/>
            <person name="Dodson R.J."/>
            <person name="Hilbert H."/>
            <person name="Martins dos Santos V.A."/>
            <person name="Fouts D.E."/>
            <person name="Gill S.R."/>
            <person name="Pop M."/>
            <person name="Holmes M."/>
            <person name="Brinkac L."/>
            <person name="Beanan M."/>
            <person name="DeBoy R.T."/>
            <person name="Daugherty S."/>
            <person name="Kolonay J."/>
            <person name="Madupu R."/>
            <person name="Nelson W."/>
            <person name="White O."/>
            <person name="Peterson J."/>
            <person name="Khouri H."/>
            <person name="Hance I."/>
            <person name="Chris Lee P."/>
            <person name="Holtzapple E."/>
            <person name="Scanlan D."/>
            <person name="Tran K."/>
            <person name="Moazzez A."/>
            <person name="Utterback T."/>
            <person name="Rizzo M."/>
            <person name="Lee K."/>
            <person name="Kosack D."/>
            <person name="Moestl D."/>
            <person name="Wedler H."/>
            <person name="Lauber J."/>
            <person name="Stjepandic D."/>
            <person name="Hoheisel J."/>
            <person name="Straetz M."/>
            <person name="Heim S."/>
            <person name="Kiewitz C."/>
            <person name="Eisen J.A."/>
            <person name="Timmis K.N."/>
            <person name="Dusterhoft A."/>
            <person name="Tummler B."/>
            <person name="Fraser C.M."/>
        </authorList>
    </citation>
    <scope>NUCLEOTIDE SEQUENCE [LARGE SCALE GENOMIC DNA]</scope>
    <source>
        <strain evidence="3">ATCC 47054 / DSM 6125 / CFBP 8728 / NCIMB 11950 / KT2440</strain>
    </source>
</reference>
<dbReference type="InterPro" id="IPR010982">
    <property type="entry name" value="Lambda_DNA-bd_dom_sf"/>
</dbReference>
<dbReference type="GO" id="GO:0003677">
    <property type="term" value="F:DNA binding"/>
    <property type="evidence" value="ECO:0007669"/>
    <property type="project" value="InterPro"/>
</dbReference>
<dbReference type="CDD" id="cd00093">
    <property type="entry name" value="HTH_XRE"/>
    <property type="match status" value="1"/>
</dbReference>
<organism evidence="2 3">
    <name type="scientific">Pseudomonas putida (strain ATCC 47054 / DSM 6125 / CFBP 8728 / NCIMB 11950 / KT2440)</name>
    <dbReference type="NCBI Taxonomy" id="160488"/>
    <lineage>
        <taxon>Bacteria</taxon>
        <taxon>Pseudomonadati</taxon>
        <taxon>Pseudomonadota</taxon>
        <taxon>Gammaproteobacteria</taxon>
        <taxon>Pseudomonadales</taxon>
        <taxon>Pseudomonadaceae</taxon>
        <taxon>Pseudomonas</taxon>
    </lineage>
</organism>
<dbReference type="BioCyc" id="PPUT160488:G1G01-20-MONOMER"/>
<dbReference type="PaxDb" id="160488-PP_0019"/>
<evidence type="ECO:0000313" key="3">
    <source>
        <dbReference type="Proteomes" id="UP000000556"/>
    </source>
</evidence>
<dbReference type="OrthoDB" id="8912597at2"/>
<sequence length="232" mass="24854">MGEGEMTTAMNGQWIDPTGAAVSRSSTWENPEIAPRVGSTTANPVLAIAFTAMLAVSVVVAPGTASLPYPQLIGSAGMSFHGVHAGAWTEVDTSQDANVTEDVAPALIEELRSDFKLSDSSIAQIFNVSRQTVYNWRTGKTATGFPERLAALTEALRQVNAEEAQYLHRVLFYPTADGRLIQDALSDEAWNRNGAKGVYGMVAELAGKAQQLRDRDLKTIARLEKSGGSNLV</sequence>
<reference evidence="2 3" key="2">
    <citation type="journal article" date="2016" name="Environ. Microbiol.">
        <title>The revisited genome of Pseudomonas putida KT2440 enlightens its value as a robust metabolic chassis.</title>
        <authorList>
            <person name="Belda E."/>
            <person name="van Heck R.G."/>
            <person name="Lopez-Sanchez M.J."/>
            <person name="Cruveiller S."/>
            <person name="Barbe V."/>
            <person name="Fraser C."/>
            <person name="Klenk H.P."/>
            <person name="Petersen J."/>
            <person name="Morgat A."/>
            <person name="Nikel P.I."/>
            <person name="Vallenet D."/>
            <person name="Rouy Z."/>
            <person name="Sekowska A."/>
            <person name="Martins Dos Santos V.A."/>
            <person name="de Lorenzo V."/>
            <person name="Danchin A."/>
            <person name="Medigue C."/>
        </authorList>
    </citation>
    <scope>NUCLEOTIDE SEQUENCE [LARGE SCALE GENOMIC DNA]</scope>
    <source>
        <strain evidence="3">ATCC 47054 / DSM 6125 / CFBP 8728 / NCIMB 11950 / KT2440</strain>
    </source>
</reference>
<dbReference type="Gene3D" id="1.10.260.40">
    <property type="entry name" value="lambda repressor-like DNA-binding domains"/>
    <property type="match status" value="1"/>
</dbReference>
<protein>
    <submittedName>
        <fullName evidence="2">Uncharacterized protein</fullName>
    </submittedName>
</protein>
<name>Q88RW0_PSEPK</name>
<accession>Q88RW0</accession>
<dbReference type="HOGENOM" id="CLU_1239290_0_0_6"/>
<dbReference type="KEGG" id="ppu:PP_0019"/>
<dbReference type="PATRIC" id="fig|160488.4.peg.20"/>
<proteinExistence type="predicted"/>
<dbReference type="STRING" id="160488.PP_0019"/>
<dbReference type="Proteomes" id="UP000000556">
    <property type="component" value="Chromosome"/>
</dbReference>
<dbReference type="InterPro" id="IPR001387">
    <property type="entry name" value="Cro/C1-type_HTH"/>
</dbReference>
<dbReference type="EMBL" id="AE015451">
    <property type="protein sequence ID" value="AAN65653.1"/>
    <property type="molecule type" value="Genomic_DNA"/>
</dbReference>
<dbReference type="AlphaFoldDB" id="Q88RW0"/>